<gene>
    <name evidence="6" type="primary">ybhF_1</name>
    <name evidence="6" type="ORF">Mal15_01180</name>
</gene>
<accession>A0A5B9M505</accession>
<evidence type="ECO:0000256" key="4">
    <source>
        <dbReference type="ARBA" id="ARBA00022840"/>
    </source>
</evidence>
<evidence type="ECO:0000259" key="5">
    <source>
        <dbReference type="PROSITE" id="PS50893"/>
    </source>
</evidence>
<sequence length="328" mass="36251">MTDATMPKTAAVPPTPWQGPMIELQDVTRLFGNTRAVDHVSFMVPRGSVFGYIGPNGAGKTTSMRILATLELPSDGDAFVEGLSSVNDPDRVRRRLGFMPDSFGSYSDTNCAEYLDFFARSNGLVGRERTRRIRWVMDFTGLRSMAEKPITGLSKGMRQRLCLGRALIHDPSVLILDEPAAGLDPRARIELRHIIRSLAADGKTILISSHILSELAEMCDRVGIIEQGRLLANDTVAGLKGNSKPHLEIIVVIDGETETAKNVLEQSEDVSEVVELGGSLRFRIDGKRDRQIDVLHRLCDARVNVLEYRLVDESLEDLFLKVTAGHVQ</sequence>
<dbReference type="PROSITE" id="PS00211">
    <property type="entry name" value="ABC_TRANSPORTER_1"/>
    <property type="match status" value="1"/>
</dbReference>
<dbReference type="PROSITE" id="PS50893">
    <property type="entry name" value="ABC_TRANSPORTER_2"/>
    <property type="match status" value="1"/>
</dbReference>
<dbReference type="Gene3D" id="3.40.50.300">
    <property type="entry name" value="P-loop containing nucleotide triphosphate hydrolases"/>
    <property type="match status" value="1"/>
</dbReference>
<dbReference type="EMBL" id="CP036264">
    <property type="protein sequence ID" value="QEF96092.1"/>
    <property type="molecule type" value="Genomic_DNA"/>
</dbReference>
<proteinExistence type="inferred from homology"/>
<protein>
    <submittedName>
        <fullName evidence="6">Putative ABC transporter ATP-binding protein YbhF</fullName>
    </submittedName>
</protein>
<dbReference type="GO" id="GO:0016887">
    <property type="term" value="F:ATP hydrolysis activity"/>
    <property type="evidence" value="ECO:0007669"/>
    <property type="project" value="InterPro"/>
</dbReference>
<dbReference type="AlphaFoldDB" id="A0A5B9M505"/>
<evidence type="ECO:0000256" key="1">
    <source>
        <dbReference type="ARBA" id="ARBA00005417"/>
    </source>
</evidence>
<reference evidence="6 7" key="1">
    <citation type="submission" date="2019-02" db="EMBL/GenBank/DDBJ databases">
        <title>Planctomycetal bacteria perform biofilm scaping via a novel small molecule.</title>
        <authorList>
            <person name="Jeske O."/>
            <person name="Boedeker C."/>
            <person name="Wiegand S."/>
            <person name="Breitling P."/>
            <person name="Kallscheuer N."/>
            <person name="Jogler M."/>
            <person name="Rohde M."/>
            <person name="Petersen J."/>
            <person name="Medema M.H."/>
            <person name="Surup F."/>
            <person name="Jogler C."/>
        </authorList>
    </citation>
    <scope>NUCLEOTIDE SEQUENCE [LARGE SCALE GENOMIC DNA]</scope>
    <source>
        <strain evidence="6 7">Mal15</strain>
    </source>
</reference>
<dbReference type="Proteomes" id="UP000321353">
    <property type="component" value="Chromosome"/>
</dbReference>
<dbReference type="GO" id="GO:0005524">
    <property type="term" value="F:ATP binding"/>
    <property type="evidence" value="ECO:0007669"/>
    <property type="project" value="UniProtKB-KW"/>
</dbReference>
<dbReference type="SUPFAM" id="SSF52540">
    <property type="entry name" value="P-loop containing nucleoside triphosphate hydrolases"/>
    <property type="match status" value="1"/>
</dbReference>
<feature type="domain" description="ABC transporter" evidence="5">
    <location>
        <begin position="22"/>
        <end position="252"/>
    </location>
</feature>
<organism evidence="6 7">
    <name type="scientific">Stieleria maiorica</name>
    <dbReference type="NCBI Taxonomy" id="2795974"/>
    <lineage>
        <taxon>Bacteria</taxon>
        <taxon>Pseudomonadati</taxon>
        <taxon>Planctomycetota</taxon>
        <taxon>Planctomycetia</taxon>
        <taxon>Pirellulales</taxon>
        <taxon>Pirellulaceae</taxon>
        <taxon>Stieleria</taxon>
    </lineage>
</organism>
<keyword evidence="4 6" id="KW-0067">ATP-binding</keyword>
<dbReference type="KEGG" id="smam:Mal15_01180"/>
<keyword evidence="3" id="KW-0547">Nucleotide-binding</keyword>
<evidence type="ECO:0000256" key="2">
    <source>
        <dbReference type="ARBA" id="ARBA00022448"/>
    </source>
</evidence>
<dbReference type="PANTHER" id="PTHR43335:SF3">
    <property type="entry name" value="ABC TRANSPORTER"/>
    <property type="match status" value="1"/>
</dbReference>
<evidence type="ECO:0000313" key="7">
    <source>
        <dbReference type="Proteomes" id="UP000321353"/>
    </source>
</evidence>
<comment type="similarity">
    <text evidence="1">Belongs to the ABC transporter superfamily.</text>
</comment>
<name>A0A5B9M505_9BACT</name>
<dbReference type="InterPro" id="IPR003439">
    <property type="entry name" value="ABC_transporter-like_ATP-bd"/>
</dbReference>
<evidence type="ECO:0000313" key="6">
    <source>
        <dbReference type="EMBL" id="QEF96092.1"/>
    </source>
</evidence>
<keyword evidence="7" id="KW-1185">Reference proteome</keyword>
<dbReference type="SMART" id="SM00382">
    <property type="entry name" value="AAA"/>
    <property type="match status" value="1"/>
</dbReference>
<dbReference type="PANTHER" id="PTHR43335">
    <property type="entry name" value="ABC TRANSPORTER, ATP-BINDING PROTEIN"/>
    <property type="match status" value="1"/>
</dbReference>
<dbReference type="CDD" id="cd03230">
    <property type="entry name" value="ABC_DR_subfamily_A"/>
    <property type="match status" value="1"/>
</dbReference>
<dbReference type="InterPro" id="IPR017871">
    <property type="entry name" value="ABC_transporter-like_CS"/>
</dbReference>
<evidence type="ECO:0000256" key="3">
    <source>
        <dbReference type="ARBA" id="ARBA00022741"/>
    </source>
</evidence>
<dbReference type="InterPro" id="IPR003593">
    <property type="entry name" value="AAA+_ATPase"/>
</dbReference>
<dbReference type="Pfam" id="PF00005">
    <property type="entry name" value="ABC_tran"/>
    <property type="match status" value="1"/>
</dbReference>
<dbReference type="InterPro" id="IPR027417">
    <property type="entry name" value="P-loop_NTPase"/>
</dbReference>
<keyword evidence="2" id="KW-0813">Transport</keyword>